<evidence type="ECO:0000313" key="2">
    <source>
        <dbReference type="Proteomes" id="UP001235939"/>
    </source>
</evidence>
<keyword evidence="2" id="KW-1185">Reference proteome</keyword>
<sequence length="129" mass="14545">MSHKTDPEWKDKIITGYETWVYGYDPETKHQSAEWRCQGWQRLTKGNNRTGRQSNCQNGCRSTGIHVIYHPTCDRHTSVQNDYQQVTERAESKSSPTVTIAYSSHPCTDKSDYSGVGSDQLGTALTGDV</sequence>
<evidence type="ECO:0000313" key="1">
    <source>
        <dbReference type="EMBL" id="UYV61184.1"/>
    </source>
</evidence>
<dbReference type="Proteomes" id="UP001235939">
    <property type="component" value="Chromosome 01"/>
</dbReference>
<dbReference type="EMBL" id="CP092863">
    <property type="protein sequence ID" value="UYV61184.1"/>
    <property type="molecule type" value="Genomic_DNA"/>
</dbReference>
<accession>A0ABY6JX17</accession>
<reference evidence="1 2" key="1">
    <citation type="submission" date="2022-01" db="EMBL/GenBank/DDBJ databases">
        <title>A chromosomal length assembly of Cordylochernes scorpioides.</title>
        <authorList>
            <person name="Zeh D."/>
            <person name="Zeh J."/>
        </authorList>
    </citation>
    <scope>NUCLEOTIDE SEQUENCE [LARGE SCALE GENOMIC DNA]</scope>
    <source>
        <strain evidence="1">IN4F17</strain>
        <tissue evidence="1">Whole Body</tissue>
    </source>
</reference>
<proteinExistence type="predicted"/>
<gene>
    <name evidence="1" type="ORF">LAZ67_1003741</name>
</gene>
<name>A0ABY6JX17_9ARAC</name>
<organism evidence="1 2">
    <name type="scientific">Cordylochernes scorpioides</name>
    <dbReference type="NCBI Taxonomy" id="51811"/>
    <lineage>
        <taxon>Eukaryota</taxon>
        <taxon>Metazoa</taxon>
        <taxon>Ecdysozoa</taxon>
        <taxon>Arthropoda</taxon>
        <taxon>Chelicerata</taxon>
        <taxon>Arachnida</taxon>
        <taxon>Pseudoscorpiones</taxon>
        <taxon>Cheliferoidea</taxon>
        <taxon>Chernetidae</taxon>
        <taxon>Cordylochernes</taxon>
    </lineage>
</organism>
<protein>
    <submittedName>
        <fullName evidence="1">Uncharacterized protein</fullName>
    </submittedName>
</protein>